<dbReference type="GO" id="GO:0019290">
    <property type="term" value="P:siderophore biosynthetic process"/>
    <property type="evidence" value="ECO:0007669"/>
    <property type="project" value="InterPro"/>
</dbReference>
<dbReference type="InterPro" id="IPR007310">
    <property type="entry name" value="Aerobactin_biosyn_IucA/IucC_N"/>
</dbReference>
<proteinExistence type="predicted"/>
<dbReference type="OrthoDB" id="2117718at2759"/>
<dbReference type="AlphaFoldDB" id="A0A9P6E9D2"/>
<dbReference type="GO" id="GO:0016881">
    <property type="term" value="F:acid-amino acid ligase activity"/>
    <property type="evidence" value="ECO:0007669"/>
    <property type="project" value="UniProtKB-ARBA"/>
</dbReference>
<dbReference type="PANTHER" id="PTHR34384">
    <property type="entry name" value="L-2,3-DIAMINOPROPANOATE--CITRATE LIGASE"/>
    <property type="match status" value="1"/>
</dbReference>
<comment type="caution">
    <text evidence="3">The sequence shown here is derived from an EMBL/GenBank/DDBJ whole genome shotgun (WGS) entry which is preliminary data.</text>
</comment>
<evidence type="ECO:0000259" key="2">
    <source>
        <dbReference type="Pfam" id="PF06276"/>
    </source>
</evidence>
<sequence>MPSPLKWDLEPTDRAKFATTARLLSCLVTETLTPAFYQSVKGEDELAGFVLVLTANFFEGQGALKPADVLAIVPLHHPPVFGLSGHGPFGKAVGLLDPFDIIPFVFEYDQVVGLAEGKTQHGELITSIINTLNLRCGVQLDASYARQSTDPLSIWQKFASSYKLDNAIKEDTADELSNTIKWQAHSYQHPRPKPLFSSPSIVWEQSIVEGHATHPMHKLRRFLPPIPDYQPGEYDFLNPKLRFISVPREELKITNDFGHLLEPLIQRASKIAGKPFNISEDHLAIPIHDLQVNQIKDKFTNAVIYPEEFSLPLQAQQGLRSVIIPGGFGGLHLKLAIGVRLTSVVRGISPESAYQSPRFSSQVVPVLTMDRNILTVAKELASVVHNDPDGNIARHCGAIIRECHEDTSEERGERLIVCTALVESGHADNQGHLPAVVRVFDLDTKEKKVAWLQRFVSVFLKAFLPSIIHNGVAFECHPQNCVARFDLETKELKGFLIRDFGGLRVHPETLRATTGVEFDCLKGHSIIAKTLDDVYNRTYQTIMLNHFQQLIRVLDLHYNGLGWEIVRQELKKNIPRDHALYDLWLSPESKTLPGKCFMTMRMASTYQYYIAKPFPNLIHYRGCDSELETEDTPV</sequence>
<feature type="domain" description="Aerobactin siderophore biosynthesis IucA/IucC N-terminal" evidence="1">
    <location>
        <begin position="201"/>
        <end position="422"/>
    </location>
</feature>
<dbReference type="Gene3D" id="1.10.510.40">
    <property type="match status" value="1"/>
</dbReference>
<evidence type="ECO:0000313" key="4">
    <source>
        <dbReference type="Proteomes" id="UP000807306"/>
    </source>
</evidence>
<keyword evidence="4" id="KW-1185">Reference proteome</keyword>
<dbReference type="InterPro" id="IPR022770">
    <property type="entry name" value="IucA/IucC-like_C"/>
</dbReference>
<name>A0A9P6E9D2_9AGAR</name>
<protein>
    <submittedName>
        <fullName evidence="3">IucC family-domain-containing protein</fullName>
    </submittedName>
</protein>
<reference evidence="3" key="1">
    <citation type="submission" date="2020-11" db="EMBL/GenBank/DDBJ databases">
        <authorList>
            <consortium name="DOE Joint Genome Institute"/>
            <person name="Ahrendt S."/>
            <person name="Riley R."/>
            <person name="Andreopoulos W."/>
            <person name="Labutti K."/>
            <person name="Pangilinan J."/>
            <person name="Ruiz-Duenas F.J."/>
            <person name="Barrasa J.M."/>
            <person name="Sanchez-Garcia M."/>
            <person name="Camarero S."/>
            <person name="Miyauchi S."/>
            <person name="Serrano A."/>
            <person name="Linde D."/>
            <person name="Babiker R."/>
            <person name="Drula E."/>
            <person name="Ayuso-Fernandez I."/>
            <person name="Pacheco R."/>
            <person name="Padilla G."/>
            <person name="Ferreira P."/>
            <person name="Barriuso J."/>
            <person name="Kellner H."/>
            <person name="Castanera R."/>
            <person name="Alfaro M."/>
            <person name="Ramirez L."/>
            <person name="Pisabarro A.G."/>
            <person name="Kuo A."/>
            <person name="Tritt A."/>
            <person name="Lipzen A."/>
            <person name="He G."/>
            <person name="Yan M."/>
            <person name="Ng V."/>
            <person name="Cullen D."/>
            <person name="Martin F."/>
            <person name="Rosso M.-N."/>
            <person name="Henrissat B."/>
            <person name="Hibbett D."/>
            <person name="Martinez A.T."/>
            <person name="Grigoriev I.V."/>
        </authorList>
    </citation>
    <scope>NUCLEOTIDE SEQUENCE</scope>
    <source>
        <strain evidence="3">CBS 506.95</strain>
    </source>
</reference>
<gene>
    <name evidence="3" type="ORF">CPB83DRAFT_897530</name>
</gene>
<dbReference type="Pfam" id="PF04183">
    <property type="entry name" value="IucA_IucC"/>
    <property type="match status" value="1"/>
</dbReference>
<organism evidence="3 4">
    <name type="scientific">Crepidotus variabilis</name>
    <dbReference type="NCBI Taxonomy" id="179855"/>
    <lineage>
        <taxon>Eukaryota</taxon>
        <taxon>Fungi</taxon>
        <taxon>Dikarya</taxon>
        <taxon>Basidiomycota</taxon>
        <taxon>Agaricomycotina</taxon>
        <taxon>Agaricomycetes</taxon>
        <taxon>Agaricomycetidae</taxon>
        <taxon>Agaricales</taxon>
        <taxon>Agaricineae</taxon>
        <taxon>Crepidotaceae</taxon>
        <taxon>Crepidotus</taxon>
    </lineage>
</organism>
<dbReference type="Pfam" id="PF06276">
    <property type="entry name" value="FhuF"/>
    <property type="match status" value="1"/>
</dbReference>
<evidence type="ECO:0000313" key="3">
    <source>
        <dbReference type="EMBL" id="KAF9524860.1"/>
    </source>
</evidence>
<dbReference type="Proteomes" id="UP000807306">
    <property type="component" value="Unassembled WGS sequence"/>
</dbReference>
<evidence type="ECO:0000259" key="1">
    <source>
        <dbReference type="Pfam" id="PF04183"/>
    </source>
</evidence>
<feature type="domain" description="Aerobactin siderophore biosynthesis IucA/IucC-like C-terminal" evidence="2">
    <location>
        <begin position="450"/>
        <end position="606"/>
    </location>
</feature>
<dbReference type="PANTHER" id="PTHR34384:SF5">
    <property type="entry name" value="L-2,3-DIAMINOPROPANOATE--CITRATE LIGASE"/>
    <property type="match status" value="1"/>
</dbReference>
<accession>A0A9P6E9D2</accession>
<dbReference type="InterPro" id="IPR037455">
    <property type="entry name" value="LucA/IucC-like"/>
</dbReference>
<dbReference type="EMBL" id="MU157892">
    <property type="protein sequence ID" value="KAF9524860.1"/>
    <property type="molecule type" value="Genomic_DNA"/>
</dbReference>